<proteinExistence type="predicted"/>
<evidence type="ECO:0000313" key="6">
    <source>
        <dbReference type="Proteomes" id="UP000694865"/>
    </source>
</evidence>
<dbReference type="Gene3D" id="6.10.140.2220">
    <property type="match status" value="1"/>
</dbReference>
<dbReference type="InterPro" id="IPR003615">
    <property type="entry name" value="HNH_nuc"/>
</dbReference>
<evidence type="ECO:0000256" key="3">
    <source>
        <dbReference type="ARBA" id="ARBA00022833"/>
    </source>
</evidence>
<gene>
    <name evidence="7" type="primary">LOC100375299</name>
</gene>
<dbReference type="Gene3D" id="3.90.75.20">
    <property type="match status" value="1"/>
</dbReference>
<reference evidence="7" key="1">
    <citation type="submission" date="2025-08" db="UniProtKB">
        <authorList>
            <consortium name="RefSeq"/>
        </authorList>
    </citation>
    <scope>IDENTIFICATION</scope>
    <source>
        <tissue evidence="7">Testes</tissue>
    </source>
</reference>
<dbReference type="PANTHER" id="PTHR46831">
    <property type="entry name" value="ZINC FINGER MYND DOMAIN-CONTAINING PROTEIN 19"/>
    <property type="match status" value="1"/>
</dbReference>
<dbReference type="Proteomes" id="UP000694865">
    <property type="component" value="Unplaced"/>
</dbReference>
<keyword evidence="6" id="KW-1185">Reference proteome</keyword>
<dbReference type="InterPro" id="IPR032978">
    <property type="entry name" value="ZMYND19"/>
</dbReference>
<dbReference type="SUPFAM" id="SSF144232">
    <property type="entry name" value="HIT/MYND zinc finger-like"/>
    <property type="match status" value="1"/>
</dbReference>
<sequence>MSGFKLGIVRLGRAAGKTKYSLLDERDISLVERYAFEARVEIDKDGNGARVFAWAYDMHKGRGSGRYVHDLLWEMHCGGIAPTFKVVHKNGVSVDNRMENLTLVPVNSCYHGEETLKNANREHSLYWVAIQQLPADPIDEQFPEMVHCKFYNANGEIVEGEDDNISYYECHYPPCTQMESELREFSICGRCQEVRYCGTHCQQRDWPVHKKHCRERKRSRIFDRPPDR</sequence>
<dbReference type="PROSITE" id="PS50865">
    <property type="entry name" value="ZF_MYND_2"/>
    <property type="match status" value="1"/>
</dbReference>
<keyword evidence="3" id="KW-0862">Zinc</keyword>
<evidence type="ECO:0000313" key="7">
    <source>
        <dbReference type="RefSeq" id="XP_002741483.1"/>
    </source>
</evidence>
<dbReference type="InterPro" id="IPR044925">
    <property type="entry name" value="His-Me_finger_sf"/>
</dbReference>
<protein>
    <submittedName>
        <fullName evidence="7">Zinc finger MYND domain-containing protein 19-like</fullName>
    </submittedName>
</protein>
<dbReference type="Pfam" id="PF13392">
    <property type="entry name" value="HNH_3"/>
    <property type="match status" value="1"/>
</dbReference>
<keyword evidence="2 4" id="KW-0863">Zinc-finger</keyword>
<evidence type="ECO:0000256" key="1">
    <source>
        <dbReference type="ARBA" id="ARBA00022723"/>
    </source>
</evidence>
<name>A0ABM0H0H0_SACKO</name>
<dbReference type="RefSeq" id="XP_002741483.1">
    <property type="nucleotide sequence ID" value="XM_002741437.2"/>
</dbReference>
<dbReference type="SUPFAM" id="SSF54060">
    <property type="entry name" value="His-Me finger endonucleases"/>
    <property type="match status" value="1"/>
</dbReference>
<dbReference type="Pfam" id="PF01753">
    <property type="entry name" value="zf-MYND"/>
    <property type="match status" value="1"/>
</dbReference>
<accession>A0ABM0H0H0</accession>
<dbReference type="GeneID" id="100375299"/>
<keyword evidence="1" id="KW-0479">Metal-binding</keyword>
<dbReference type="InterPro" id="IPR002893">
    <property type="entry name" value="Znf_MYND"/>
</dbReference>
<evidence type="ECO:0000256" key="4">
    <source>
        <dbReference type="PROSITE-ProRule" id="PRU00134"/>
    </source>
</evidence>
<dbReference type="PANTHER" id="PTHR46831:SF1">
    <property type="entry name" value="ZINC FINGER MYND DOMAIN-CONTAINING PROTEIN 19"/>
    <property type="match status" value="1"/>
</dbReference>
<evidence type="ECO:0000259" key="5">
    <source>
        <dbReference type="PROSITE" id="PS50865"/>
    </source>
</evidence>
<organism evidence="6 7">
    <name type="scientific">Saccoglossus kowalevskii</name>
    <name type="common">Acorn worm</name>
    <dbReference type="NCBI Taxonomy" id="10224"/>
    <lineage>
        <taxon>Eukaryota</taxon>
        <taxon>Metazoa</taxon>
        <taxon>Hemichordata</taxon>
        <taxon>Enteropneusta</taxon>
        <taxon>Harrimaniidae</taxon>
        <taxon>Saccoglossus</taxon>
    </lineage>
</organism>
<feature type="domain" description="MYND-type" evidence="5">
    <location>
        <begin position="175"/>
        <end position="213"/>
    </location>
</feature>
<evidence type="ECO:0000256" key="2">
    <source>
        <dbReference type="ARBA" id="ARBA00022771"/>
    </source>
</evidence>